<accession>A0A1Y0I1U9</accession>
<proteinExistence type="predicted"/>
<dbReference type="EMBL" id="CP021383">
    <property type="protein sequence ID" value="ARU53515.1"/>
    <property type="molecule type" value="Genomic_DNA"/>
</dbReference>
<name>A0A1Y0I1U9_CELCE</name>
<dbReference type="Proteomes" id="UP000196228">
    <property type="component" value="Chromosome"/>
</dbReference>
<evidence type="ECO:0000313" key="2">
    <source>
        <dbReference type="EMBL" id="ARU53515.1"/>
    </source>
</evidence>
<sequence length="67" mass="7113">MPHALMATTSSSSRSNARRESSTSRFGMPPSVDARTALIAATTRIPANSGGYGERKILRRCTVSSSL</sequence>
<evidence type="ECO:0000313" key="3">
    <source>
        <dbReference type="Proteomes" id="UP000196228"/>
    </source>
</evidence>
<dbReference type="AlphaFoldDB" id="A0A1Y0I1U9"/>
<dbReference type="KEGG" id="cceu:CBR64_20885"/>
<organism evidence="2 3">
    <name type="scientific">Cellulosimicrobium cellulans</name>
    <name type="common">Arthrobacter luteus</name>
    <dbReference type="NCBI Taxonomy" id="1710"/>
    <lineage>
        <taxon>Bacteria</taxon>
        <taxon>Bacillati</taxon>
        <taxon>Actinomycetota</taxon>
        <taxon>Actinomycetes</taxon>
        <taxon>Micrococcales</taxon>
        <taxon>Promicromonosporaceae</taxon>
        <taxon>Cellulosimicrobium</taxon>
    </lineage>
</organism>
<gene>
    <name evidence="2" type="ORF">CBR64_20885</name>
</gene>
<evidence type="ECO:0000256" key="1">
    <source>
        <dbReference type="SAM" id="MobiDB-lite"/>
    </source>
</evidence>
<reference evidence="2 3" key="1">
    <citation type="submission" date="2017-05" db="EMBL/GenBank/DDBJ databases">
        <authorList>
            <person name="Song R."/>
            <person name="Chenine A.L."/>
            <person name="Ruprecht R.M."/>
        </authorList>
    </citation>
    <scope>NUCLEOTIDE SEQUENCE [LARGE SCALE GENOMIC DNA]</scope>
    <source>
        <strain evidence="2 3">PSBB019</strain>
    </source>
</reference>
<protein>
    <submittedName>
        <fullName evidence="2">Uncharacterized protein</fullName>
    </submittedName>
</protein>
<feature type="region of interest" description="Disordered" evidence="1">
    <location>
        <begin position="1"/>
        <end position="30"/>
    </location>
</feature>